<dbReference type="OrthoDB" id="1716006at2"/>
<feature type="transmembrane region" description="Helical" evidence="2">
    <location>
        <begin position="210"/>
        <end position="231"/>
    </location>
</feature>
<feature type="region of interest" description="Disordered" evidence="1">
    <location>
        <begin position="45"/>
        <end position="116"/>
    </location>
</feature>
<accession>F3ZVH9</accession>
<dbReference type="EMBL" id="CP002360">
    <property type="protein sequence ID" value="AEE96341.1"/>
    <property type="molecule type" value="Genomic_DNA"/>
</dbReference>
<reference evidence="3 4" key="2">
    <citation type="journal article" date="2011" name="Stand. Genomic Sci.">
        <title>Complete genome sequence of Mahella australiensis type strain (50-1 BON).</title>
        <authorList>
            <person name="Sikorski J."/>
            <person name="Teshima H."/>
            <person name="Nolan M."/>
            <person name="Lucas S."/>
            <person name="Hammon N."/>
            <person name="Deshpande S."/>
            <person name="Cheng J.F."/>
            <person name="Pitluck S."/>
            <person name="Liolios K."/>
            <person name="Pagani I."/>
            <person name="Ivanova N."/>
            <person name="Huntemann M."/>
            <person name="Mavromatis K."/>
            <person name="Ovchinikova G."/>
            <person name="Pati A."/>
            <person name="Tapia R."/>
            <person name="Han C."/>
            <person name="Goodwin L."/>
            <person name="Chen A."/>
            <person name="Palaniappan K."/>
            <person name="Land M."/>
            <person name="Hauser L."/>
            <person name="Ngatchou-Djao O.D."/>
            <person name="Rohde M."/>
            <person name="Pukall R."/>
            <person name="Spring S."/>
            <person name="Abt B."/>
            <person name="Goker M."/>
            <person name="Detter J.C."/>
            <person name="Woyke T."/>
            <person name="Bristow J."/>
            <person name="Markowitz V."/>
            <person name="Hugenholtz P."/>
            <person name="Eisen J.A."/>
            <person name="Kyrpides N.C."/>
            <person name="Klenk H.P."/>
            <person name="Lapidus A."/>
        </authorList>
    </citation>
    <scope>NUCLEOTIDE SEQUENCE [LARGE SCALE GENOMIC DNA]</scope>
    <source>
        <strain evidence="4">DSM 15567 / CIP 107919 / 50-1 BON</strain>
    </source>
</reference>
<keyword evidence="2" id="KW-0812">Transmembrane</keyword>
<dbReference type="RefSeq" id="WP_013780771.1">
    <property type="nucleotide sequence ID" value="NC_015520.1"/>
</dbReference>
<evidence type="ECO:0000256" key="2">
    <source>
        <dbReference type="SAM" id="Phobius"/>
    </source>
</evidence>
<feature type="compositionally biased region" description="Polar residues" evidence="1">
    <location>
        <begin position="90"/>
        <end position="110"/>
    </location>
</feature>
<feature type="transmembrane region" description="Helical" evidence="2">
    <location>
        <begin position="128"/>
        <end position="146"/>
    </location>
</feature>
<dbReference type="KEGG" id="mas:Mahau_1144"/>
<feature type="compositionally biased region" description="Low complexity" evidence="1">
    <location>
        <begin position="53"/>
        <end position="71"/>
    </location>
</feature>
<sequence length="254" mass="27075">MIKSSTWKLSRSFLVTHAVLAIAFFAFLPAVLGLVNLLSGNLGTSTPPTNASQQQGDVDQQPAQQQPGTDDNTAQPNAPDAQQPVEEQSEPGTDNPVQPDNALPDQSGTAQPGEVLPAEPERNLTAEFIAGLITAALYLFIMAAAAQGSGFADKERILYNGFIAGAIASIPGLVLTVMLTLSGGDVLWIKVMHRIWMSPYIEIYSVHEDIMIALAYVTLPLMPIATGVGYLRGIKKKDEVVAKLKATAPKPDKI</sequence>
<dbReference type="Proteomes" id="UP000008457">
    <property type="component" value="Chromosome"/>
</dbReference>
<reference evidence="4" key="1">
    <citation type="submission" date="2010-11" db="EMBL/GenBank/DDBJ databases">
        <title>The complete genome of Mahella australiensis DSM 15567.</title>
        <authorList>
            <consortium name="US DOE Joint Genome Institute (JGI-PGF)"/>
            <person name="Lucas S."/>
            <person name="Copeland A."/>
            <person name="Lapidus A."/>
            <person name="Bruce D."/>
            <person name="Goodwin L."/>
            <person name="Pitluck S."/>
            <person name="Kyrpides N."/>
            <person name="Mavromatis K."/>
            <person name="Pagani I."/>
            <person name="Ivanova N."/>
            <person name="Teshima H."/>
            <person name="Brettin T."/>
            <person name="Detter J.C."/>
            <person name="Han C."/>
            <person name="Tapia R."/>
            <person name="Land M."/>
            <person name="Hauser L."/>
            <person name="Markowitz V."/>
            <person name="Cheng J.-F."/>
            <person name="Hugenholtz P."/>
            <person name="Woyke T."/>
            <person name="Wu D."/>
            <person name="Spring S."/>
            <person name="Pukall R."/>
            <person name="Steenblock K."/>
            <person name="Schneider S."/>
            <person name="Klenk H.-P."/>
            <person name="Eisen J.A."/>
        </authorList>
    </citation>
    <scope>NUCLEOTIDE SEQUENCE [LARGE SCALE GENOMIC DNA]</scope>
    <source>
        <strain evidence="4">DSM 15567 / CIP 107919 / 50-1 BON</strain>
    </source>
</reference>
<keyword evidence="2" id="KW-0472">Membrane</keyword>
<dbReference type="HOGENOM" id="CLU_1093276_0_0_9"/>
<dbReference type="AlphaFoldDB" id="F3ZVH9"/>
<feature type="transmembrane region" description="Helical" evidence="2">
    <location>
        <begin position="12"/>
        <end position="38"/>
    </location>
</feature>
<gene>
    <name evidence="3" type="ordered locus">Mahau_1144</name>
</gene>
<evidence type="ECO:0000313" key="3">
    <source>
        <dbReference type="EMBL" id="AEE96341.1"/>
    </source>
</evidence>
<name>F3ZVH9_MAHA5</name>
<organism evidence="3 4">
    <name type="scientific">Mahella australiensis (strain DSM 15567 / CIP 107919 / 50-1 BON)</name>
    <dbReference type="NCBI Taxonomy" id="697281"/>
    <lineage>
        <taxon>Bacteria</taxon>
        <taxon>Bacillati</taxon>
        <taxon>Bacillota</taxon>
        <taxon>Clostridia</taxon>
        <taxon>Thermoanaerobacterales</taxon>
        <taxon>Thermoanaerobacterales Family IV. Incertae Sedis</taxon>
        <taxon>Mahella</taxon>
    </lineage>
</organism>
<dbReference type="eggNOG" id="ENOG5033BGH">
    <property type="taxonomic scope" value="Bacteria"/>
</dbReference>
<keyword evidence="4" id="KW-1185">Reference proteome</keyword>
<keyword evidence="2" id="KW-1133">Transmembrane helix</keyword>
<evidence type="ECO:0000313" key="4">
    <source>
        <dbReference type="Proteomes" id="UP000008457"/>
    </source>
</evidence>
<feature type="transmembrane region" description="Helical" evidence="2">
    <location>
        <begin position="158"/>
        <end position="181"/>
    </location>
</feature>
<proteinExistence type="predicted"/>
<protein>
    <submittedName>
        <fullName evidence="3">Uncharacterized protein</fullName>
    </submittedName>
</protein>
<evidence type="ECO:0000256" key="1">
    <source>
        <dbReference type="SAM" id="MobiDB-lite"/>
    </source>
</evidence>
<dbReference type="STRING" id="697281.Mahau_1144"/>